<dbReference type="SUPFAM" id="SSF48452">
    <property type="entry name" value="TPR-like"/>
    <property type="match status" value="4"/>
</dbReference>
<evidence type="ECO:0000313" key="9">
    <source>
        <dbReference type="Proteomes" id="UP000290365"/>
    </source>
</evidence>
<feature type="repeat" description="TPR" evidence="5">
    <location>
        <begin position="1378"/>
        <end position="1411"/>
    </location>
</feature>
<dbReference type="KEGG" id="kbs:EPA93_20615"/>
<dbReference type="GO" id="GO:0000160">
    <property type="term" value="P:phosphorelay signal transduction system"/>
    <property type="evidence" value="ECO:0007669"/>
    <property type="project" value="InterPro"/>
</dbReference>
<evidence type="ECO:0000256" key="2">
    <source>
        <dbReference type="ARBA" id="ARBA00022741"/>
    </source>
</evidence>
<keyword evidence="5" id="KW-0802">TPR repeat</keyword>
<evidence type="ECO:0000256" key="3">
    <source>
        <dbReference type="ARBA" id="ARBA00022840"/>
    </source>
</evidence>
<evidence type="ECO:0000256" key="1">
    <source>
        <dbReference type="ARBA" id="ARBA00005820"/>
    </source>
</evidence>
<dbReference type="Gene3D" id="1.10.10.10">
    <property type="entry name" value="Winged helix-like DNA-binding domain superfamily/Winged helix DNA-binding domain"/>
    <property type="match status" value="1"/>
</dbReference>
<dbReference type="Proteomes" id="UP000290365">
    <property type="component" value="Chromosome"/>
</dbReference>
<name>A0A4P6JSN9_KTERU</name>
<dbReference type="OrthoDB" id="134656at2"/>
<dbReference type="PROSITE" id="PS50005">
    <property type="entry name" value="TPR"/>
    <property type="match status" value="2"/>
</dbReference>
<keyword evidence="4" id="KW-0238">DNA-binding</keyword>
<dbReference type="SMART" id="SM00028">
    <property type="entry name" value="TPR"/>
    <property type="match status" value="11"/>
</dbReference>
<protein>
    <submittedName>
        <fullName evidence="8">Tetratricopeptide repeat protein</fullName>
    </submittedName>
</protein>
<dbReference type="PANTHER" id="PTHR16305:SF28">
    <property type="entry name" value="GUANYLATE CYCLASE DOMAIN-CONTAINING PROTEIN"/>
    <property type="match status" value="1"/>
</dbReference>
<dbReference type="InterPro" id="IPR046738">
    <property type="entry name" value="DUF6788"/>
</dbReference>
<dbReference type="Pfam" id="PF13374">
    <property type="entry name" value="TPR_10"/>
    <property type="match status" value="1"/>
</dbReference>
<dbReference type="GO" id="GO:0005524">
    <property type="term" value="F:ATP binding"/>
    <property type="evidence" value="ECO:0007669"/>
    <property type="project" value="UniProtKB-KW"/>
</dbReference>
<dbReference type="Pfam" id="PF20586">
    <property type="entry name" value="DUF6788"/>
    <property type="match status" value="1"/>
</dbReference>
<dbReference type="SMART" id="SM00862">
    <property type="entry name" value="Trans_reg_C"/>
    <property type="match status" value="1"/>
</dbReference>
<accession>A0A4P6JSN9</accession>
<dbReference type="InterPro" id="IPR027417">
    <property type="entry name" value="P-loop_NTPase"/>
</dbReference>
<evidence type="ECO:0000256" key="5">
    <source>
        <dbReference type="PROSITE-ProRule" id="PRU00339"/>
    </source>
</evidence>
<proteinExistence type="inferred from homology"/>
<dbReference type="Gene3D" id="3.40.50.300">
    <property type="entry name" value="P-loop containing nucleotide triphosphate hydrolases"/>
    <property type="match status" value="1"/>
</dbReference>
<dbReference type="Pfam" id="PF03704">
    <property type="entry name" value="BTAD"/>
    <property type="match status" value="1"/>
</dbReference>
<dbReference type="GO" id="GO:0003677">
    <property type="term" value="F:DNA binding"/>
    <property type="evidence" value="ECO:0007669"/>
    <property type="project" value="UniProtKB-KW"/>
</dbReference>
<dbReference type="SUPFAM" id="SSF46894">
    <property type="entry name" value="C-terminal effector domain of the bipartite response regulators"/>
    <property type="match status" value="1"/>
</dbReference>
<dbReference type="SUPFAM" id="SSF52540">
    <property type="entry name" value="P-loop containing nucleoside triphosphate hydrolases"/>
    <property type="match status" value="1"/>
</dbReference>
<dbReference type="EMBL" id="CP035758">
    <property type="protein sequence ID" value="QBD78270.1"/>
    <property type="molecule type" value="Genomic_DNA"/>
</dbReference>
<dbReference type="SMART" id="SM01043">
    <property type="entry name" value="BTAD"/>
    <property type="match status" value="1"/>
</dbReference>
<reference evidence="8 9" key="1">
    <citation type="submission" date="2019-01" db="EMBL/GenBank/DDBJ databases">
        <title>Ktedonosporobacter rubrisoli SCAWS-G2.</title>
        <authorList>
            <person name="Huang Y."/>
            <person name="Yan B."/>
        </authorList>
    </citation>
    <scope>NUCLEOTIDE SEQUENCE [LARGE SCALE GENOMIC DNA]</scope>
    <source>
        <strain evidence="8 9">SCAWS-G2</strain>
    </source>
</reference>
<dbReference type="InterPro" id="IPR005158">
    <property type="entry name" value="BTAD"/>
</dbReference>
<dbReference type="GO" id="GO:0005737">
    <property type="term" value="C:cytoplasm"/>
    <property type="evidence" value="ECO:0007669"/>
    <property type="project" value="TreeGrafter"/>
</dbReference>
<evidence type="ECO:0000259" key="6">
    <source>
        <dbReference type="SMART" id="SM00862"/>
    </source>
</evidence>
<dbReference type="InterPro" id="IPR036388">
    <property type="entry name" value="WH-like_DNA-bd_sf"/>
</dbReference>
<dbReference type="PANTHER" id="PTHR16305">
    <property type="entry name" value="TESTICULAR SOLUBLE ADENYLYL CYCLASE"/>
    <property type="match status" value="1"/>
</dbReference>
<comment type="similarity">
    <text evidence="1">Belongs to the AfsR/DnrI/RedD regulatory family.</text>
</comment>
<keyword evidence="9" id="KW-1185">Reference proteome</keyword>
<dbReference type="InterPro" id="IPR019734">
    <property type="entry name" value="TPR_rpt"/>
</dbReference>
<feature type="domain" description="OmpR/PhoB-type" evidence="6">
    <location>
        <begin position="106"/>
        <end position="174"/>
    </location>
</feature>
<dbReference type="GO" id="GO:0006355">
    <property type="term" value="P:regulation of DNA-templated transcription"/>
    <property type="evidence" value="ECO:0007669"/>
    <property type="project" value="InterPro"/>
</dbReference>
<dbReference type="InterPro" id="IPR016032">
    <property type="entry name" value="Sig_transdc_resp-reg_C-effctor"/>
</dbReference>
<dbReference type="RefSeq" id="WP_129889323.1">
    <property type="nucleotide sequence ID" value="NZ_CP035758.1"/>
</dbReference>
<sequence length="1497" mass="168399">MNNKVTYRQQFTRCGKQRCRKCREGSGHGPYWYAYWSEKGRTVSKYIGIHLPEDIAAAQDTSGEIEREIIYNVSAPTSSTPILRIYLLGQFRIERKSGSDWCAIDSRAWHRRRARALLGCLLSNPGRRLGREQVMELLWPDLDIDVAANRLNGAVHELRQILEPEIERPAASRLLRLERDILELADRTQIWVDAEEFERRLKEAETTTDPQQAEQLLEEAAELYRGSYLLEELYSEWAAPRRDALQRSWVGLLLKLAHLRVEQGAFVSAIEALDRLRAADPSNETALQRLMILLTQLDRRGEALQIYRQHVAILKRDYESEPLSETRELYEALREGKLPTPLTAPKGSAILEQRKEDSLPNARLDQTQLLVPPSLFARPTYQPGRHNQSPLIGRDQESEIMRQVMLTVEEDSQKVIPAAVSIPQRTLPTASPSARPRKPHFLFLRGEAGIGKTRLAEELSIEANNRNWAVAWSRSYEQERTIPYRPWTELLRTLLQGVSTFSDLSNLVSSSTPLAQHSLTPVKLERLGALLPELLNSSPLAPGRAHTSLSHEQERLHLWEATLGLLDALSKAHPLLLVLDDLHWADESSIELLTYLTHHLQNQRILLIATCRDGELTPLHKLHALAADLRREQAIVVISVKPLTHSQIGTLLAHLPKTIVQSIQMQAAGNPFFAEELARYVGANANNEDPFIPLAPGVRAEAAPGSSALHIPLQKKTQHEAIAHSYHSLPEAIAAVLERRLARLSSGCQALLGKAAVLGGSFELRHLIPMASEHNEDTILDLLEEALQAGLLTEEGTGAYITYHFWHPLIISHLYERLSAARRAQLHRRAAEAITIAYPDAQHEKVAATIVYHLSRGGGDSAKIAYYAEMVGNQAYRLVAYSEAQRYYLQAIQAFLGHSQHTPEDTEVPKHLHAITPQMISQQCLPNPLHMCWLLERVAECSVVLGNFEDARYLYRCILNLRSRQDFQQQVSSPEVSPDEQRRKEAQIQALLWREIGYSWTATGNYTQAHECYCRGKEVMRQAGVTTGAAWACLHLQNGAILRMQGNYHEARRCLQEALAMLEKVIPQASAYYQAMDPSSLKHFQYAASPSPYEGSQGYQHQELQTRTERALIGSPLELGEVHERLGVVAGSLGQFTVAIIHMRIAMNIYERMDLVSMVARACSNLGAASLARGDFRAARKYLDRAFELAERAGDLPNLALSTLNLGDRARRMGNLHEAEKLYTHALSMAESINDHERMTWGLAELATVQQNLGQLDEATNNLRRALKTARAIKNLRAIRYAQIALGGLRIAKANLPSQKLSIPITDYQTSREHLLKRARLTLRKATASQGMEAEALVEGKYLLTIVYFMLNDLETAEHMAQQVLEEARSTETIRIVACAYNLLGSIMTIRQNYEQADYYFEQALQIASSHELHLDYARALFDYGMTLIQRTNPLLNVLSSQDCQEALYQKGLSHLQNARSIFASCHAAIDLFRAEQAIAQAGVYSPLLQSSVNQVV</sequence>
<dbReference type="Gene3D" id="1.25.40.10">
    <property type="entry name" value="Tetratricopeptide repeat domain"/>
    <property type="match status" value="3"/>
</dbReference>
<dbReference type="InterPro" id="IPR011990">
    <property type="entry name" value="TPR-like_helical_dom_sf"/>
</dbReference>
<organism evidence="8 9">
    <name type="scientific">Ktedonosporobacter rubrisoli</name>
    <dbReference type="NCBI Taxonomy" id="2509675"/>
    <lineage>
        <taxon>Bacteria</taxon>
        <taxon>Bacillati</taxon>
        <taxon>Chloroflexota</taxon>
        <taxon>Ktedonobacteria</taxon>
        <taxon>Ktedonobacterales</taxon>
        <taxon>Ktedonosporobacteraceae</taxon>
        <taxon>Ktedonosporobacter</taxon>
    </lineage>
</organism>
<dbReference type="InterPro" id="IPR001867">
    <property type="entry name" value="OmpR/PhoB-type_DNA-bd"/>
</dbReference>
<keyword evidence="2" id="KW-0547">Nucleotide-binding</keyword>
<evidence type="ECO:0000256" key="4">
    <source>
        <dbReference type="ARBA" id="ARBA00023125"/>
    </source>
</evidence>
<feature type="domain" description="Bacterial transcriptional activator" evidence="7">
    <location>
        <begin position="192"/>
        <end position="334"/>
    </location>
</feature>
<dbReference type="GO" id="GO:0004016">
    <property type="term" value="F:adenylate cyclase activity"/>
    <property type="evidence" value="ECO:0007669"/>
    <property type="project" value="TreeGrafter"/>
</dbReference>
<feature type="repeat" description="TPR" evidence="5">
    <location>
        <begin position="1160"/>
        <end position="1193"/>
    </location>
</feature>
<keyword evidence="3" id="KW-0067">ATP-binding</keyword>
<evidence type="ECO:0000259" key="7">
    <source>
        <dbReference type="SMART" id="SM01043"/>
    </source>
</evidence>
<dbReference type="InterPro" id="IPR041617">
    <property type="entry name" value="TPR_MalT"/>
</dbReference>
<evidence type="ECO:0000313" key="8">
    <source>
        <dbReference type="EMBL" id="QBD78270.1"/>
    </source>
</evidence>
<dbReference type="InterPro" id="IPR041664">
    <property type="entry name" value="AAA_16"/>
</dbReference>
<dbReference type="Pfam" id="PF17874">
    <property type="entry name" value="TPR_MalT"/>
    <property type="match status" value="1"/>
</dbReference>
<dbReference type="Pfam" id="PF13191">
    <property type="entry name" value="AAA_16"/>
    <property type="match status" value="1"/>
</dbReference>
<gene>
    <name evidence="8" type="ORF">EPA93_20615</name>
</gene>